<proteinExistence type="predicted"/>
<dbReference type="EMBL" id="AACSBQ010000024">
    <property type="protein sequence ID" value="EAL8903931.1"/>
    <property type="molecule type" value="Genomic_DNA"/>
</dbReference>
<protein>
    <submittedName>
        <fullName evidence="3">Thiol peroxidase</fullName>
    </submittedName>
</protein>
<dbReference type="SUPFAM" id="SSF52833">
    <property type="entry name" value="Thioredoxin-like"/>
    <property type="match status" value="1"/>
</dbReference>
<comment type="caution">
    <text evidence="3">The sequence shown here is derived from an EMBL/GenBank/DDBJ whole genome shotgun (WGS) entry which is preliminary data.</text>
</comment>
<feature type="coiled-coil region" evidence="1">
    <location>
        <begin position="175"/>
        <end position="226"/>
    </location>
</feature>
<reference evidence="3" key="1">
    <citation type="submission" date="2018-08" db="EMBL/GenBank/DDBJ databases">
        <authorList>
            <consortium name="PulseNet: The National Subtyping Network for Foodborne Disease Surveillance"/>
            <person name="Tarr C.L."/>
            <person name="Trees E."/>
            <person name="Katz L.S."/>
            <person name="Carleton-Romer H.A."/>
            <person name="Stroika S."/>
            <person name="Kucerova Z."/>
            <person name="Roache K.F."/>
            <person name="Sabol A.L."/>
            <person name="Besser J."/>
            <person name="Gerner-Smidt P."/>
        </authorList>
    </citation>
    <scope>NUCLEOTIDE SEQUENCE</scope>
    <source>
        <strain evidence="3">PNUSAC005770</strain>
    </source>
</reference>
<keyword evidence="2" id="KW-0732">Signal</keyword>
<feature type="signal peptide" evidence="2">
    <location>
        <begin position="1"/>
        <end position="17"/>
    </location>
</feature>
<dbReference type="Gene3D" id="3.40.30.10">
    <property type="entry name" value="Glutaredoxin"/>
    <property type="match status" value="1"/>
</dbReference>
<dbReference type="AlphaFoldDB" id="A0A5L8ZBB5"/>
<evidence type="ECO:0000313" key="3">
    <source>
        <dbReference type="EMBL" id="EAL8903931.1"/>
    </source>
</evidence>
<keyword evidence="3" id="KW-0560">Oxidoreductase</keyword>
<organism evidence="3">
    <name type="scientific">Campylobacter upsaliensis</name>
    <dbReference type="NCBI Taxonomy" id="28080"/>
    <lineage>
        <taxon>Bacteria</taxon>
        <taxon>Pseudomonadati</taxon>
        <taxon>Campylobacterota</taxon>
        <taxon>Epsilonproteobacteria</taxon>
        <taxon>Campylobacterales</taxon>
        <taxon>Campylobacteraceae</taxon>
        <taxon>Campylobacter</taxon>
    </lineage>
</organism>
<dbReference type="InterPro" id="IPR051470">
    <property type="entry name" value="Thiol:disulfide_interchange"/>
</dbReference>
<keyword evidence="3" id="KW-0575">Peroxidase</keyword>
<name>A0A5L8ZBB5_CAMUP</name>
<sequence>MKFYLPALMLLLSISNAKVYLSEAQKIEKIKDFYEEKIKSNFAELKINYIEKTMLNGLEAFIFEFELGNEKNKEVVFVKDDLFFTDAISFNDLNSLKDEAQTFLSQDKFQNILKALEDDKAYIITLGSGKKEIFVFSDPECPYCKKHLQKLDENYLKEHKVHFIFFTIHNNFTLIAGLYKELEHKQNDKEKLESLRHYFFENPSYKDVSKEEVKRTEELFEKYKNLGVLYTPFEIKMKN</sequence>
<feature type="chain" id="PRO_5024363821" evidence="2">
    <location>
        <begin position="18"/>
        <end position="239"/>
    </location>
</feature>
<evidence type="ECO:0000256" key="1">
    <source>
        <dbReference type="SAM" id="Coils"/>
    </source>
</evidence>
<gene>
    <name evidence="3" type="ORF">D0B03_06390</name>
</gene>
<accession>A0A5L8ZBB5</accession>
<keyword evidence="1" id="KW-0175">Coiled coil</keyword>
<dbReference type="PANTHER" id="PTHR35272">
    <property type="entry name" value="THIOL:DISULFIDE INTERCHANGE PROTEIN DSBC-RELATED"/>
    <property type="match status" value="1"/>
</dbReference>
<dbReference type="InterPro" id="IPR036249">
    <property type="entry name" value="Thioredoxin-like_sf"/>
</dbReference>
<dbReference type="PANTHER" id="PTHR35272:SF3">
    <property type="entry name" value="THIOL:DISULFIDE INTERCHANGE PROTEIN DSBC"/>
    <property type="match status" value="1"/>
</dbReference>
<dbReference type="GO" id="GO:0004601">
    <property type="term" value="F:peroxidase activity"/>
    <property type="evidence" value="ECO:0007669"/>
    <property type="project" value="UniProtKB-KW"/>
</dbReference>
<evidence type="ECO:0000256" key="2">
    <source>
        <dbReference type="SAM" id="SignalP"/>
    </source>
</evidence>